<dbReference type="InterPro" id="IPR036640">
    <property type="entry name" value="ABC1_TM_sf"/>
</dbReference>
<evidence type="ECO:0000256" key="5">
    <source>
        <dbReference type="SAM" id="Phobius"/>
    </source>
</evidence>
<dbReference type="PANTHER" id="PTHR24221">
    <property type="entry name" value="ATP-BINDING CASSETTE SUB-FAMILY B"/>
    <property type="match status" value="1"/>
</dbReference>
<evidence type="ECO:0000256" key="3">
    <source>
        <dbReference type="ARBA" id="ARBA00022989"/>
    </source>
</evidence>
<reference evidence="7" key="2">
    <citation type="journal article" date="2014" name="ISME J.">
        <title>Microbial stratification in low pH oxic and suboxic macroscopic growths along an acid mine drainage.</title>
        <authorList>
            <person name="Mendez-Garcia C."/>
            <person name="Mesa V."/>
            <person name="Sprenger R.R."/>
            <person name="Richter M."/>
            <person name="Diez M.S."/>
            <person name="Solano J."/>
            <person name="Bargiela R."/>
            <person name="Golyshina O.V."/>
            <person name="Manteca A."/>
            <person name="Ramos J.L."/>
            <person name="Gallego J.R."/>
            <person name="Llorente I."/>
            <person name="Martins Dos Santos V.A."/>
            <person name="Jensen O.N."/>
            <person name="Pelaez A.I."/>
            <person name="Sanchez J."/>
            <person name="Ferrer M."/>
        </authorList>
    </citation>
    <scope>NUCLEOTIDE SEQUENCE</scope>
</reference>
<feature type="domain" description="ABC transmembrane type-1" evidence="6">
    <location>
        <begin position="1"/>
        <end position="108"/>
    </location>
</feature>
<keyword evidence="7" id="KW-0547">Nucleotide-binding</keyword>
<keyword evidence="7" id="KW-0067">ATP-binding</keyword>
<protein>
    <submittedName>
        <fullName evidence="7">ABC transporter ATP-binding and permease protein</fullName>
    </submittedName>
</protein>
<dbReference type="GO" id="GO:0034040">
    <property type="term" value="F:ATPase-coupled lipid transmembrane transporter activity"/>
    <property type="evidence" value="ECO:0007669"/>
    <property type="project" value="TreeGrafter"/>
</dbReference>
<comment type="subcellular location">
    <subcellularLocation>
        <location evidence="1">Membrane</location>
        <topology evidence="1">Multi-pass membrane protein</topology>
    </subcellularLocation>
</comment>
<dbReference type="GO" id="GO:0005524">
    <property type="term" value="F:ATP binding"/>
    <property type="evidence" value="ECO:0007669"/>
    <property type="project" value="UniProtKB-KW"/>
</dbReference>
<dbReference type="InterPro" id="IPR039421">
    <property type="entry name" value="Type_1_exporter"/>
</dbReference>
<name>T1C036_9ZZZZ</name>
<accession>T1C036</accession>
<dbReference type="PANTHER" id="PTHR24221:SF654">
    <property type="entry name" value="ATP-BINDING CASSETTE SUB-FAMILY B MEMBER 6"/>
    <property type="match status" value="1"/>
</dbReference>
<dbReference type="AlphaFoldDB" id="T1C036"/>
<feature type="non-terminal residue" evidence="7">
    <location>
        <position position="169"/>
    </location>
</feature>
<dbReference type="SUPFAM" id="SSF90123">
    <property type="entry name" value="ABC transporter transmembrane region"/>
    <property type="match status" value="1"/>
</dbReference>
<evidence type="ECO:0000259" key="6">
    <source>
        <dbReference type="PROSITE" id="PS50929"/>
    </source>
</evidence>
<keyword evidence="2 5" id="KW-0812">Transmembrane</keyword>
<feature type="transmembrane region" description="Helical" evidence="5">
    <location>
        <begin position="55"/>
        <end position="76"/>
    </location>
</feature>
<gene>
    <name evidence="7" type="ORF">B1A_10716</name>
</gene>
<dbReference type="GO" id="GO:0016020">
    <property type="term" value="C:membrane"/>
    <property type="evidence" value="ECO:0007669"/>
    <property type="project" value="UniProtKB-SubCell"/>
</dbReference>
<keyword evidence="3 5" id="KW-1133">Transmembrane helix</keyword>
<dbReference type="Pfam" id="PF00664">
    <property type="entry name" value="ABC_membrane"/>
    <property type="match status" value="1"/>
</dbReference>
<evidence type="ECO:0000256" key="1">
    <source>
        <dbReference type="ARBA" id="ARBA00004141"/>
    </source>
</evidence>
<comment type="caution">
    <text evidence="7">The sequence shown here is derived from an EMBL/GenBank/DDBJ whole genome shotgun (WGS) entry which is preliminary data.</text>
</comment>
<dbReference type="InterPro" id="IPR011527">
    <property type="entry name" value="ABC1_TM_dom"/>
</dbReference>
<dbReference type="PROSITE" id="PS50929">
    <property type="entry name" value="ABC_TM1F"/>
    <property type="match status" value="1"/>
</dbReference>
<keyword evidence="4 5" id="KW-0472">Membrane</keyword>
<feature type="transmembrane region" description="Helical" evidence="5">
    <location>
        <begin position="82"/>
        <end position="105"/>
    </location>
</feature>
<sequence length="169" mass="18891">MNEELQENIVGNRVVRGFSIEKNEISKFSKTTESYFNEYMVVAYLRGYYNNLMPLTISIAATAILLYGGYASIISAAQVGPLVAAVNIFSMMTFPISFMGRLIVFSENARAGIQRINLVLSEDMQEDINSTNKAKHSGDLEFKDISFKRGKRHIIRGVKLKIPQGEIVG</sequence>
<evidence type="ECO:0000256" key="2">
    <source>
        <dbReference type="ARBA" id="ARBA00022692"/>
    </source>
</evidence>
<dbReference type="EMBL" id="AUZX01007635">
    <property type="protein sequence ID" value="EQD58639.1"/>
    <property type="molecule type" value="Genomic_DNA"/>
</dbReference>
<dbReference type="Gene3D" id="1.20.1560.10">
    <property type="entry name" value="ABC transporter type 1, transmembrane domain"/>
    <property type="match status" value="1"/>
</dbReference>
<proteinExistence type="predicted"/>
<evidence type="ECO:0000256" key="4">
    <source>
        <dbReference type="ARBA" id="ARBA00023136"/>
    </source>
</evidence>
<reference evidence="7" key="1">
    <citation type="submission" date="2013-08" db="EMBL/GenBank/DDBJ databases">
        <authorList>
            <person name="Mendez C."/>
            <person name="Richter M."/>
            <person name="Ferrer M."/>
            <person name="Sanchez J."/>
        </authorList>
    </citation>
    <scope>NUCLEOTIDE SEQUENCE</scope>
</reference>
<organism evidence="7">
    <name type="scientific">mine drainage metagenome</name>
    <dbReference type="NCBI Taxonomy" id="410659"/>
    <lineage>
        <taxon>unclassified sequences</taxon>
        <taxon>metagenomes</taxon>
        <taxon>ecological metagenomes</taxon>
    </lineage>
</organism>
<dbReference type="GO" id="GO:0140359">
    <property type="term" value="F:ABC-type transporter activity"/>
    <property type="evidence" value="ECO:0007669"/>
    <property type="project" value="InterPro"/>
</dbReference>
<evidence type="ECO:0000313" key="7">
    <source>
        <dbReference type="EMBL" id="EQD58639.1"/>
    </source>
</evidence>